<evidence type="ECO:0000313" key="2">
    <source>
        <dbReference type="EMBL" id="MCY1720289.1"/>
    </source>
</evidence>
<dbReference type="SUPFAM" id="SSF56935">
    <property type="entry name" value="Porins"/>
    <property type="match status" value="1"/>
</dbReference>
<feature type="chain" id="PRO_5040872660" evidence="1">
    <location>
        <begin position="22"/>
        <end position="1001"/>
    </location>
</feature>
<keyword evidence="2" id="KW-0378">Hydrolase</keyword>
<dbReference type="GO" id="GO:0030246">
    <property type="term" value="F:carbohydrate binding"/>
    <property type="evidence" value="ECO:0007669"/>
    <property type="project" value="InterPro"/>
</dbReference>
<dbReference type="AlphaFoldDB" id="A0A9X3F486"/>
<dbReference type="Gene3D" id="2.60.40.1120">
    <property type="entry name" value="Carboxypeptidase-like, regulatory domain"/>
    <property type="match status" value="1"/>
</dbReference>
<keyword evidence="3" id="KW-1185">Reference proteome</keyword>
<protein>
    <submittedName>
        <fullName evidence="2">Carboxypeptidase regulatory-like domain-containing protein</fullName>
    </submittedName>
</protein>
<organism evidence="2 3">
    <name type="scientific">Draconibacterium aestuarii</name>
    <dbReference type="NCBI Taxonomy" id="2998507"/>
    <lineage>
        <taxon>Bacteria</taxon>
        <taxon>Pseudomonadati</taxon>
        <taxon>Bacteroidota</taxon>
        <taxon>Bacteroidia</taxon>
        <taxon>Marinilabiliales</taxon>
        <taxon>Prolixibacteraceae</taxon>
        <taxon>Draconibacterium</taxon>
    </lineage>
</organism>
<dbReference type="Proteomes" id="UP001145087">
    <property type="component" value="Unassembled WGS sequence"/>
</dbReference>
<name>A0A9X3F486_9BACT</name>
<gene>
    <name evidence="2" type="ORF">OU798_08035</name>
</gene>
<keyword evidence="1" id="KW-0732">Signal</keyword>
<proteinExistence type="predicted"/>
<evidence type="ECO:0000313" key="3">
    <source>
        <dbReference type="Proteomes" id="UP001145087"/>
    </source>
</evidence>
<dbReference type="RefSeq" id="WP_343332622.1">
    <property type="nucleotide sequence ID" value="NZ_JAPOHD010000015.1"/>
</dbReference>
<comment type="caution">
    <text evidence="2">The sequence shown here is derived from an EMBL/GenBank/DDBJ whole genome shotgun (WGS) entry which is preliminary data.</text>
</comment>
<reference evidence="2" key="1">
    <citation type="submission" date="2022-11" db="EMBL/GenBank/DDBJ databases">
        <title>Marilongibacter aestuarii gen. nov., sp. nov., isolated from tidal flat sediment.</title>
        <authorList>
            <person name="Jiayan W."/>
        </authorList>
    </citation>
    <scope>NUCLEOTIDE SEQUENCE</scope>
    <source>
        <strain evidence="2">Z1-6</strain>
    </source>
</reference>
<dbReference type="InterPro" id="IPR013784">
    <property type="entry name" value="Carb-bd-like_fold"/>
</dbReference>
<dbReference type="EMBL" id="JAPOHD010000015">
    <property type="protein sequence ID" value="MCY1720289.1"/>
    <property type="molecule type" value="Genomic_DNA"/>
</dbReference>
<evidence type="ECO:0000256" key="1">
    <source>
        <dbReference type="SAM" id="SignalP"/>
    </source>
</evidence>
<accession>A0A9X3F486</accession>
<feature type="signal peptide" evidence="1">
    <location>
        <begin position="1"/>
        <end position="21"/>
    </location>
</feature>
<dbReference type="Pfam" id="PF13620">
    <property type="entry name" value="CarboxypepD_reg"/>
    <property type="match status" value="1"/>
</dbReference>
<keyword evidence="2" id="KW-0645">Protease</keyword>
<dbReference type="GO" id="GO:0004180">
    <property type="term" value="F:carboxypeptidase activity"/>
    <property type="evidence" value="ECO:0007669"/>
    <property type="project" value="UniProtKB-KW"/>
</dbReference>
<keyword evidence="2" id="KW-0121">Carboxypeptidase</keyword>
<dbReference type="SUPFAM" id="SSF49452">
    <property type="entry name" value="Starch-binding domain-like"/>
    <property type="match status" value="1"/>
</dbReference>
<sequence>MYRRFAVICFLILPLSLAVCAQNQTHVSIRFIKENLATVPNEVVNIPLFVKNHNADGMPVVLEIDNPDGWRLITKVELNNLKPQEQKFLVISTRIPTTSAVGKYKLKVRVKNAETGEELADALTSIQVNEVENITLQLIDSPENIRAGEIFRAHYLLSNLGNSEKTVFIETTNCDVDGEANVQLKPGETARISVVKNTSEELAATQKEFITVRAILAGDIKDRVFHPLFIFPVKSHKKDLFFRYPVEASVSYLSSNQNNNYESAYQIEVSGNGFIDTGSKHHLEFLLRGPNNANLSYLGLYDQYYVGYSNKSLELTIGEQSYEFTPLTESSRYGFGVENKVILKNGLSAGFVYVKPRFYESIENEMAVYSKYEKDEYNKVAIYAVQKKHTDIDDPAYLFSLSTSFRPFERTTMELEASRGFLGDVADNAYRANLNTQFSIFNFGGSYNYAGKNYPGYYTNSTFYSASFSAQLLPKINVGVYARQDFSNAQLDTFFVTAPYSRSMQYFLNYNIASQMYLKIYWRESERKDRLSAEKFHYETRSLNSQFSHKIKRFSCSLQGAYGKTTNFLLADFTNKQNTYRVSTNLGYQFNTKHSVRAFGTYSNLNSFVTGEQRDVTAGMSVNSQIFKKLKASVYLQNAYNIDDYYRNRNLMQAQFDYSITKNHNLILRAYNTLFKTETENSEFFISATYKQKIGVPLKQIVKAGDVLGRITNASGEPMEGIIVSFFNKSAITGQNGEFQFRSVTPGVYLLNIDRSKFAIDEMPGVSVPLQVEVVANEEVNINIGITKGAKLTGKFAIKERNSEMLQVGNIILELKSEFKSYRITANSQGEFSFPLVIPAAWTLKIYPNSVPKGFEIEKMLYQFDFKPGDQIDLQIDVSARKRNVIFKSQNISLSTKGSGGLKTLSLSNASKIEPADKEDEIFYSIQIGSFKKRVDASSHFFKGHGFDIEKQINNLYKYFIGRYSSLQEAIIENDKLKKQFRGAFVVKFKNDMSVNGIDKQ</sequence>